<sequence>MSLIKLFFTISKVLLPCTLVSQKKIIMTKSNQPSQKRLSKNSIFKIEDDYSAKQSKSLFYSIKKRITKLFK</sequence>
<evidence type="ECO:0000313" key="3">
    <source>
        <dbReference type="Proteomes" id="UP000028712"/>
    </source>
</evidence>
<accession>A0A086AIB8</accession>
<dbReference type="EMBL" id="MUGY01000004">
    <property type="protein sequence ID" value="OXA96551.1"/>
    <property type="molecule type" value="Genomic_DNA"/>
</dbReference>
<gene>
    <name evidence="2" type="ORF">B0A62_04625</name>
    <name evidence="1" type="ORF">IW20_11855</name>
</gene>
<comment type="caution">
    <text evidence="1">The sequence shown here is derived from an EMBL/GenBank/DDBJ whole genome shotgun (WGS) entry which is preliminary data.</text>
</comment>
<dbReference type="Proteomes" id="UP000028712">
    <property type="component" value="Unassembled WGS sequence"/>
</dbReference>
<dbReference type="AlphaFoldDB" id="A0A086AIB8"/>
<evidence type="ECO:0000313" key="4">
    <source>
        <dbReference type="Proteomes" id="UP000198424"/>
    </source>
</evidence>
<dbReference type="EMBL" id="JPRM01000015">
    <property type="protein sequence ID" value="KFF16432.1"/>
    <property type="molecule type" value="Genomic_DNA"/>
</dbReference>
<evidence type="ECO:0000313" key="1">
    <source>
        <dbReference type="EMBL" id="KFF16432.1"/>
    </source>
</evidence>
<evidence type="ECO:0000313" key="2">
    <source>
        <dbReference type="EMBL" id="OXA96551.1"/>
    </source>
</evidence>
<dbReference type="Proteomes" id="UP000198424">
    <property type="component" value="Unassembled WGS sequence"/>
</dbReference>
<keyword evidence="4" id="KW-1185">Reference proteome</keyword>
<proteinExistence type="predicted"/>
<organism evidence="1 3">
    <name type="scientific">Flavobacterium hydatis</name>
    <name type="common">Cytophaga aquatilis</name>
    <dbReference type="NCBI Taxonomy" id="991"/>
    <lineage>
        <taxon>Bacteria</taxon>
        <taxon>Pseudomonadati</taxon>
        <taxon>Bacteroidota</taxon>
        <taxon>Flavobacteriia</taxon>
        <taxon>Flavobacteriales</taxon>
        <taxon>Flavobacteriaceae</taxon>
        <taxon>Flavobacterium</taxon>
    </lineage>
</organism>
<dbReference type="STRING" id="991.IW20_11855"/>
<protein>
    <submittedName>
        <fullName evidence="1">Uncharacterized protein</fullName>
    </submittedName>
</protein>
<reference evidence="2 4" key="2">
    <citation type="submission" date="2016-11" db="EMBL/GenBank/DDBJ databases">
        <title>Whole genomes of Flavobacteriaceae.</title>
        <authorList>
            <person name="Stine C."/>
            <person name="Li C."/>
            <person name="Tadesse D."/>
        </authorList>
    </citation>
    <scope>NUCLEOTIDE SEQUENCE [LARGE SCALE GENOMIC DNA]</scope>
    <source>
        <strain evidence="2 4">ATCC 29551</strain>
    </source>
</reference>
<reference evidence="1 3" key="1">
    <citation type="submission" date="2014-07" db="EMBL/GenBank/DDBJ databases">
        <title>Genome of Flavobacterium hydatis DSM 2063.</title>
        <authorList>
            <person name="Pipes S.E."/>
            <person name="Stropko S.J."/>
            <person name="Newman J.D."/>
        </authorList>
    </citation>
    <scope>NUCLEOTIDE SEQUENCE [LARGE SCALE GENOMIC DNA]</scope>
    <source>
        <strain evidence="1 3">DSM 2063</strain>
    </source>
</reference>
<name>A0A086AIB8_FLAHY</name>